<dbReference type="SUPFAM" id="SSF103473">
    <property type="entry name" value="MFS general substrate transporter"/>
    <property type="match status" value="1"/>
</dbReference>
<proteinExistence type="predicted"/>
<organism evidence="2">
    <name type="scientific">marine sediment metagenome</name>
    <dbReference type="NCBI Taxonomy" id="412755"/>
    <lineage>
        <taxon>unclassified sequences</taxon>
        <taxon>metagenomes</taxon>
        <taxon>ecological metagenomes</taxon>
    </lineage>
</organism>
<dbReference type="AlphaFoldDB" id="X1MJ94"/>
<evidence type="ECO:0000256" key="1">
    <source>
        <dbReference type="SAM" id="Phobius"/>
    </source>
</evidence>
<reference evidence="2" key="1">
    <citation type="journal article" date="2014" name="Front. Microbiol.">
        <title>High frequency of phylogenetically diverse reductive dehalogenase-homologous genes in deep subseafloor sedimentary metagenomes.</title>
        <authorList>
            <person name="Kawai M."/>
            <person name="Futagami T."/>
            <person name="Toyoda A."/>
            <person name="Takaki Y."/>
            <person name="Nishi S."/>
            <person name="Hori S."/>
            <person name="Arai W."/>
            <person name="Tsubouchi T."/>
            <person name="Morono Y."/>
            <person name="Uchiyama I."/>
            <person name="Ito T."/>
            <person name="Fujiyama A."/>
            <person name="Inagaki F."/>
            <person name="Takami H."/>
        </authorList>
    </citation>
    <scope>NUCLEOTIDE SEQUENCE</scope>
    <source>
        <strain evidence="2">Expedition CK06-06</strain>
    </source>
</reference>
<feature type="transmembrane region" description="Helical" evidence="1">
    <location>
        <begin position="60"/>
        <end position="81"/>
    </location>
</feature>
<sequence length="92" mass="10407">KDEYKNAPSFFFSLKSSVKNKSFRRYIPADIAIWYTIGMLTTLIALYGKFVLGIGEGETIFLGILMLLTFISMAIAINLLWKPVVRKIGPIM</sequence>
<comment type="caution">
    <text evidence="2">The sequence shown here is derived from an EMBL/GenBank/DDBJ whole genome shotgun (WGS) entry which is preliminary data.</text>
</comment>
<keyword evidence="1" id="KW-0812">Transmembrane</keyword>
<feature type="transmembrane region" description="Helical" evidence="1">
    <location>
        <begin position="26"/>
        <end position="48"/>
    </location>
</feature>
<keyword evidence="1" id="KW-0472">Membrane</keyword>
<feature type="non-terminal residue" evidence="2">
    <location>
        <position position="1"/>
    </location>
</feature>
<accession>X1MJ94</accession>
<name>X1MJ94_9ZZZZ</name>
<protein>
    <submittedName>
        <fullName evidence="2">Uncharacterized protein</fullName>
    </submittedName>
</protein>
<dbReference type="InterPro" id="IPR036259">
    <property type="entry name" value="MFS_trans_sf"/>
</dbReference>
<gene>
    <name evidence="2" type="ORF">S06H3_14290</name>
</gene>
<dbReference type="EMBL" id="BARV01006986">
    <property type="protein sequence ID" value="GAI18126.1"/>
    <property type="molecule type" value="Genomic_DNA"/>
</dbReference>
<keyword evidence="1" id="KW-1133">Transmembrane helix</keyword>
<evidence type="ECO:0000313" key="2">
    <source>
        <dbReference type="EMBL" id="GAI18126.1"/>
    </source>
</evidence>